<dbReference type="OrthoDB" id="5287295at2759"/>
<feature type="transmembrane region" description="Helical" evidence="2">
    <location>
        <begin position="14"/>
        <end position="39"/>
    </location>
</feature>
<reference evidence="3" key="2">
    <citation type="submission" date="2021-08" db="EMBL/GenBank/DDBJ databases">
        <authorList>
            <person name="Gostincar C."/>
            <person name="Sun X."/>
            <person name="Song Z."/>
            <person name="Gunde-Cimerman N."/>
        </authorList>
    </citation>
    <scope>NUCLEOTIDE SEQUENCE</scope>
    <source>
        <strain evidence="3">EXF-9911</strain>
    </source>
</reference>
<feature type="region of interest" description="Disordered" evidence="1">
    <location>
        <begin position="380"/>
        <end position="408"/>
    </location>
</feature>
<reference evidence="3" key="1">
    <citation type="journal article" date="2021" name="J Fungi (Basel)">
        <title>Virulence traits and population genomics of the black yeast Aureobasidium melanogenum.</title>
        <authorList>
            <person name="Cernosa A."/>
            <person name="Sun X."/>
            <person name="Gostincar C."/>
            <person name="Fang C."/>
            <person name="Gunde-Cimerman N."/>
            <person name="Song Z."/>
        </authorList>
    </citation>
    <scope>NUCLEOTIDE SEQUENCE</scope>
    <source>
        <strain evidence="3">EXF-9911</strain>
    </source>
</reference>
<accession>A0A9P8E258</accession>
<feature type="compositionally biased region" description="Basic and acidic residues" evidence="1">
    <location>
        <begin position="399"/>
        <end position="408"/>
    </location>
</feature>
<sequence>MGTGNEPQHMPHPVLAAAIPVLIYSFFCLSLGVLLVTVLHKTRDGFNYVTLFALATTCTTIVSIIQQCNYIANWHDLRIQQYEQSIIVKGNPALALGPLSRGFNAVLFWTILYFYNVDSITMLFWAIALVWVSKVLAVVLPAIFSALRKGFQVNAGFIGTLILMNLLMLVSFAFGAICVILILFKYLRAKIGFDSYASASASKSYAAGSVAGVETTTSRVERSAPKGLRARVDGWLVVRFTIAFLILSGFEIFLISFEINRYHKTKHAKIAGAPDFGVRASVVDVLNYLPGVTASLLAFLLFGTTAQQRAMYAPMLAALHPARWRGRPKSTRFSGNHDQWRRMDTEGSRPSGQTIHGDIEMQMPTRKDKVTRTIVTTVESEEALFSPPPSSKGHVAVLNDRDDKRVTR</sequence>
<name>A0A9P8E258_AURME</name>
<keyword evidence="2" id="KW-0812">Transmembrane</keyword>
<organism evidence="3 4">
    <name type="scientific">Aureobasidium melanogenum</name>
    <name type="common">Aureobasidium pullulans var. melanogenum</name>
    <dbReference type="NCBI Taxonomy" id="46634"/>
    <lineage>
        <taxon>Eukaryota</taxon>
        <taxon>Fungi</taxon>
        <taxon>Dikarya</taxon>
        <taxon>Ascomycota</taxon>
        <taxon>Pezizomycotina</taxon>
        <taxon>Dothideomycetes</taxon>
        <taxon>Dothideomycetidae</taxon>
        <taxon>Dothideales</taxon>
        <taxon>Saccotheciaceae</taxon>
        <taxon>Aureobasidium</taxon>
    </lineage>
</organism>
<dbReference type="EMBL" id="JAHFXF010001152">
    <property type="protein sequence ID" value="KAG9674605.1"/>
    <property type="molecule type" value="Genomic_DNA"/>
</dbReference>
<proteinExistence type="predicted"/>
<feature type="region of interest" description="Disordered" evidence="1">
    <location>
        <begin position="327"/>
        <end position="356"/>
    </location>
</feature>
<gene>
    <name evidence="3" type="ORF">KCU76_g16287</name>
</gene>
<keyword evidence="2" id="KW-1133">Transmembrane helix</keyword>
<comment type="caution">
    <text evidence="3">The sequence shown here is derived from an EMBL/GenBank/DDBJ whole genome shotgun (WGS) entry which is preliminary data.</text>
</comment>
<feature type="non-terminal residue" evidence="3">
    <location>
        <position position="1"/>
    </location>
</feature>
<feature type="compositionally biased region" description="Basic and acidic residues" evidence="1">
    <location>
        <begin position="338"/>
        <end position="347"/>
    </location>
</feature>
<feature type="transmembrane region" description="Helical" evidence="2">
    <location>
        <begin position="236"/>
        <end position="257"/>
    </location>
</feature>
<feature type="transmembrane region" description="Helical" evidence="2">
    <location>
        <begin position="285"/>
        <end position="306"/>
    </location>
</feature>
<protein>
    <recommendedName>
        <fullName evidence="5">Glycoside hydrolase</fullName>
    </recommendedName>
</protein>
<dbReference type="AlphaFoldDB" id="A0A9P8E258"/>
<feature type="transmembrane region" description="Helical" evidence="2">
    <location>
        <begin position="92"/>
        <end position="115"/>
    </location>
</feature>
<evidence type="ECO:0000313" key="3">
    <source>
        <dbReference type="EMBL" id="KAG9674605.1"/>
    </source>
</evidence>
<feature type="transmembrane region" description="Helical" evidence="2">
    <location>
        <begin position="51"/>
        <end position="72"/>
    </location>
</feature>
<dbReference type="Proteomes" id="UP000779574">
    <property type="component" value="Unassembled WGS sequence"/>
</dbReference>
<evidence type="ECO:0000313" key="4">
    <source>
        <dbReference type="Proteomes" id="UP000779574"/>
    </source>
</evidence>
<feature type="transmembrane region" description="Helical" evidence="2">
    <location>
        <begin position="122"/>
        <end position="144"/>
    </location>
</feature>
<feature type="transmembrane region" description="Helical" evidence="2">
    <location>
        <begin position="156"/>
        <end position="184"/>
    </location>
</feature>
<keyword evidence="2" id="KW-0472">Membrane</keyword>
<evidence type="ECO:0000256" key="2">
    <source>
        <dbReference type="SAM" id="Phobius"/>
    </source>
</evidence>
<evidence type="ECO:0000256" key="1">
    <source>
        <dbReference type="SAM" id="MobiDB-lite"/>
    </source>
</evidence>
<evidence type="ECO:0008006" key="5">
    <source>
        <dbReference type="Google" id="ProtNLM"/>
    </source>
</evidence>